<name>A0ABT6WFU3_9ACTN</name>
<evidence type="ECO:0000256" key="1">
    <source>
        <dbReference type="ARBA" id="ARBA00023125"/>
    </source>
</evidence>
<organism evidence="3 4">
    <name type="scientific">Actinoplanes sandaracinus</name>
    <dbReference type="NCBI Taxonomy" id="3045177"/>
    <lineage>
        <taxon>Bacteria</taxon>
        <taxon>Bacillati</taxon>
        <taxon>Actinomycetota</taxon>
        <taxon>Actinomycetes</taxon>
        <taxon>Micromonosporales</taxon>
        <taxon>Micromonosporaceae</taxon>
        <taxon>Actinoplanes</taxon>
    </lineage>
</organism>
<dbReference type="SUPFAM" id="SSF46689">
    <property type="entry name" value="Homeodomain-like"/>
    <property type="match status" value="1"/>
</dbReference>
<keyword evidence="4" id="KW-1185">Reference proteome</keyword>
<dbReference type="InterPro" id="IPR009057">
    <property type="entry name" value="Homeodomain-like_sf"/>
</dbReference>
<protein>
    <submittedName>
        <fullName evidence="3">TetR family transcriptional regulator</fullName>
    </submittedName>
</protein>
<dbReference type="EMBL" id="JASCTH010000004">
    <property type="protein sequence ID" value="MDI6098594.1"/>
    <property type="molecule type" value="Genomic_DNA"/>
</dbReference>
<sequence length="214" mass="23402">MTAADRLAALPLRERKRARLRVGLWQAVRERIEHTPFADISVRELAAAQEVSEPTFFAHFSSKADLLAYHICMWRIGTTLVASEAPEGAAFLRRFFDETATAIVAGPRMWFEITAAVARGGGVCLPLEISPAERLMVFDDVSALDVVITDQADLFRRHLRAAGHLPATPDQEAAVTGLLTGFYGVPLALGAARLDELHGAYRAHVDRFLPAGGR</sequence>
<reference evidence="3 4" key="1">
    <citation type="submission" date="2023-05" db="EMBL/GenBank/DDBJ databases">
        <title>Actinoplanes sp. NEAU-A12 genome sequencing.</title>
        <authorList>
            <person name="Wang Z.-S."/>
        </authorList>
    </citation>
    <scope>NUCLEOTIDE SEQUENCE [LARGE SCALE GENOMIC DNA]</scope>
    <source>
        <strain evidence="3 4">NEAU-A12</strain>
    </source>
</reference>
<gene>
    <name evidence="3" type="ORF">QLQ12_08270</name>
</gene>
<accession>A0ABT6WFU3</accession>
<feature type="domain" description="HTH tetR-type" evidence="2">
    <location>
        <begin position="32"/>
        <end position="68"/>
    </location>
</feature>
<dbReference type="Pfam" id="PF00440">
    <property type="entry name" value="TetR_N"/>
    <property type="match status" value="1"/>
</dbReference>
<dbReference type="Proteomes" id="UP001241758">
    <property type="component" value="Unassembled WGS sequence"/>
</dbReference>
<evidence type="ECO:0000259" key="2">
    <source>
        <dbReference type="Pfam" id="PF00440"/>
    </source>
</evidence>
<dbReference type="RefSeq" id="WP_282758337.1">
    <property type="nucleotide sequence ID" value="NZ_JASCTH010000004.1"/>
</dbReference>
<dbReference type="Gene3D" id="1.10.357.10">
    <property type="entry name" value="Tetracycline Repressor, domain 2"/>
    <property type="match status" value="1"/>
</dbReference>
<comment type="caution">
    <text evidence="3">The sequence shown here is derived from an EMBL/GenBank/DDBJ whole genome shotgun (WGS) entry which is preliminary data.</text>
</comment>
<evidence type="ECO:0000313" key="4">
    <source>
        <dbReference type="Proteomes" id="UP001241758"/>
    </source>
</evidence>
<keyword evidence="1" id="KW-0238">DNA-binding</keyword>
<evidence type="ECO:0000313" key="3">
    <source>
        <dbReference type="EMBL" id="MDI6098594.1"/>
    </source>
</evidence>
<proteinExistence type="predicted"/>
<dbReference type="InterPro" id="IPR001647">
    <property type="entry name" value="HTH_TetR"/>
</dbReference>